<protein>
    <submittedName>
        <fullName evidence="1">Uncharacterized protein</fullName>
    </submittedName>
</protein>
<evidence type="ECO:0000313" key="2">
    <source>
        <dbReference type="Proteomes" id="UP000688947"/>
    </source>
</evidence>
<feature type="non-terminal residue" evidence="1">
    <location>
        <position position="1"/>
    </location>
</feature>
<proteinExistence type="predicted"/>
<evidence type="ECO:0000313" key="1">
    <source>
        <dbReference type="EMBL" id="KAG6955944.1"/>
    </source>
</evidence>
<dbReference type="AlphaFoldDB" id="A0A8T1U9W7"/>
<name>A0A8T1U9W7_9STRA</name>
<comment type="caution">
    <text evidence="1">The sequence shown here is derived from an EMBL/GenBank/DDBJ whole genome shotgun (WGS) entry which is preliminary data.</text>
</comment>
<reference evidence="1" key="1">
    <citation type="submission" date="2021-01" db="EMBL/GenBank/DDBJ databases">
        <title>Phytophthora aleatoria, a newly-described species from Pinus radiata is distinct from Phytophthora cactorum isolates based on comparative genomics.</title>
        <authorList>
            <person name="Mcdougal R."/>
            <person name="Panda P."/>
            <person name="Williams N."/>
            <person name="Studholme D.J."/>
        </authorList>
    </citation>
    <scope>NUCLEOTIDE SEQUENCE</scope>
    <source>
        <strain evidence="1">NZFS 3830</strain>
    </source>
</reference>
<dbReference type="OrthoDB" id="129046at2759"/>
<dbReference type="EMBL" id="JAENGZ010000636">
    <property type="protein sequence ID" value="KAG6955944.1"/>
    <property type="molecule type" value="Genomic_DNA"/>
</dbReference>
<organism evidence="1 2">
    <name type="scientific">Phytophthora cactorum</name>
    <dbReference type="NCBI Taxonomy" id="29920"/>
    <lineage>
        <taxon>Eukaryota</taxon>
        <taxon>Sar</taxon>
        <taxon>Stramenopiles</taxon>
        <taxon>Oomycota</taxon>
        <taxon>Peronosporomycetes</taxon>
        <taxon>Peronosporales</taxon>
        <taxon>Peronosporaceae</taxon>
        <taxon>Phytophthora</taxon>
    </lineage>
</organism>
<accession>A0A8T1U9W7</accession>
<gene>
    <name evidence="1" type="ORF">JG687_00010872</name>
</gene>
<dbReference type="Proteomes" id="UP000688947">
    <property type="component" value="Unassembled WGS sequence"/>
</dbReference>
<sequence length="60" mass="6791">HIKNSFYRHCHKVSEEVYQRDLSVHQTPSGSPIMSDVELTVASGSKASRIYDYIRANPPS</sequence>